<dbReference type="GO" id="GO:0016780">
    <property type="term" value="F:phosphotransferase activity, for other substituted phosphate groups"/>
    <property type="evidence" value="ECO:0007669"/>
    <property type="project" value="InterPro"/>
</dbReference>
<dbReference type="KEGG" id="pcre:NCTC12858_00468"/>
<protein>
    <submittedName>
        <fullName evidence="3">CDP-alcohol phosphatidyltransferase</fullName>
    </submittedName>
</protein>
<dbReference type="Gene3D" id="1.20.120.1760">
    <property type="match status" value="1"/>
</dbReference>
<dbReference type="Proteomes" id="UP000249300">
    <property type="component" value="Chromosome 1"/>
</dbReference>
<evidence type="ECO:0000313" key="4">
    <source>
        <dbReference type="Proteomes" id="UP000030136"/>
    </source>
</evidence>
<evidence type="ECO:0000313" key="5">
    <source>
        <dbReference type="Proteomes" id="UP000249300"/>
    </source>
</evidence>
<name>A0A2X4SF50_9PORP</name>
<accession>A0A2X4SF50</accession>
<dbReference type="InterPro" id="IPR043130">
    <property type="entry name" value="CDP-OH_PTrfase_TM_dom"/>
</dbReference>
<dbReference type="RefSeq" id="WP_023940045.1">
    <property type="nucleotide sequence ID" value="NZ_JQJC01000006.1"/>
</dbReference>
<feature type="transmembrane region" description="Helical" evidence="1">
    <location>
        <begin position="43"/>
        <end position="63"/>
    </location>
</feature>
<dbReference type="Proteomes" id="UP000030136">
    <property type="component" value="Unassembled WGS sequence"/>
</dbReference>
<reference evidence="2 4" key="1">
    <citation type="submission" date="2014-08" db="EMBL/GenBank/DDBJ databases">
        <title>Porphyromonas crevioricanis strain:COT-253_OH1447 Genome sequencing.</title>
        <authorList>
            <person name="Wallis C."/>
            <person name="Deusch O."/>
            <person name="O'Flynn C."/>
            <person name="Davis I."/>
            <person name="Jospin G."/>
            <person name="Darling A.E."/>
            <person name="Coil D.A."/>
            <person name="Alexiev A."/>
            <person name="Horsfall A."/>
            <person name="Kirkwood N."/>
            <person name="Harris S."/>
            <person name="Eisen J.A."/>
        </authorList>
    </citation>
    <scope>NUCLEOTIDE SEQUENCE [LARGE SCALE GENOMIC DNA]</scope>
    <source>
        <strain evidence="4">COT-253 OH1447</strain>
        <strain evidence="2">COT-253_OH1447</strain>
    </source>
</reference>
<feature type="transmembrane region" description="Helical" evidence="1">
    <location>
        <begin position="69"/>
        <end position="88"/>
    </location>
</feature>
<evidence type="ECO:0000313" key="2">
    <source>
        <dbReference type="EMBL" id="KGN96341.1"/>
    </source>
</evidence>
<dbReference type="AlphaFoldDB" id="A0A2X4SF50"/>
<gene>
    <name evidence="2" type="ORF">HQ38_01735</name>
    <name evidence="3" type="ORF">NCTC12858_00468</name>
</gene>
<feature type="transmembrane region" description="Helical" evidence="1">
    <location>
        <begin position="139"/>
        <end position="159"/>
    </location>
</feature>
<dbReference type="EMBL" id="LS483447">
    <property type="protein sequence ID" value="SQH72642.1"/>
    <property type="molecule type" value="Genomic_DNA"/>
</dbReference>
<dbReference type="GO" id="GO:0016020">
    <property type="term" value="C:membrane"/>
    <property type="evidence" value="ECO:0007669"/>
    <property type="project" value="InterPro"/>
</dbReference>
<evidence type="ECO:0000256" key="1">
    <source>
        <dbReference type="SAM" id="Phobius"/>
    </source>
</evidence>
<keyword evidence="1" id="KW-0472">Membrane</keyword>
<keyword evidence="1" id="KW-1133">Transmembrane helix</keyword>
<proteinExistence type="predicted"/>
<sequence>MENNTKDSYLSSLKSIETENWLDRQFYRPIGYRLAMALKGTGITPNMVTIVSIFVGLGGGLSFVHSEPLWWAFVGIACMVAANIMDCVDGQLARLTGIKSEVGRILDGLAGDIWFACIYICLVVRLSHEHATWLNGKGWILFLAMAILSGFSHLVQAAVTDYYKTIHLFFISPEKGRDFESSDEIRNRLCRMRPGINRVLTSAYLVYTSVQEFFSPHLQSYLRKLLEQYGAAGIPQEQRKAFRSGSQKVMKVLDLLTFNGRSIPLFVFVLLGQVWLYFIYEFVVLNVVLVLSISKHEAMCKKLATAA</sequence>
<keyword evidence="1" id="KW-0812">Transmembrane</keyword>
<dbReference type="EMBL" id="JQJC01000006">
    <property type="protein sequence ID" value="KGN96341.1"/>
    <property type="molecule type" value="Genomic_DNA"/>
</dbReference>
<feature type="transmembrane region" description="Helical" evidence="1">
    <location>
        <begin position="109"/>
        <end position="127"/>
    </location>
</feature>
<keyword evidence="3" id="KW-0808">Transferase</keyword>
<organism evidence="3 5">
    <name type="scientific">Porphyromonas crevioricanis</name>
    <dbReference type="NCBI Taxonomy" id="393921"/>
    <lineage>
        <taxon>Bacteria</taxon>
        <taxon>Pseudomonadati</taxon>
        <taxon>Bacteroidota</taxon>
        <taxon>Bacteroidia</taxon>
        <taxon>Bacteroidales</taxon>
        <taxon>Porphyromonadaceae</taxon>
        <taxon>Porphyromonas</taxon>
    </lineage>
</organism>
<dbReference type="Pfam" id="PF01066">
    <property type="entry name" value="CDP-OH_P_transf"/>
    <property type="match status" value="1"/>
</dbReference>
<feature type="transmembrane region" description="Helical" evidence="1">
    <location>
        <begin position="277"/>
        <end position="294"/>
    </location>
</feature>
<dbReference type="InterPro" id="IPR000462">
    <property type="entry name" value="CDP-OH_P_trans"/>
</dbReference>
<keyword evidence="5" id="KW-1185">Reference proteome</keyword>
<evidence type="ECO:0000313" key="3">
    <source>
        <dbReference type="EMBL" id="SQH72642.1"/>
    </source>
</evidence>
<dbReference type="GO" id="GO:0008654">
    <property type="term" value="P:phospholipid biosynthetic process"/>
    <property type="evidence" value="ECO:0007669"/>
    <property type="project" value="InterPro"/>
</dbReference>
<reference evidence="3 5" key="2">
    <citation type="submission" date="2018-06" db="EMBL/GenBank/DDBJ databases">
        <authorList>
            <consortium name="Pathogen Informatics"/>
            <person name="Doyle S."/>
        </authorList>
    </citation>
    <scope>NUCLEOTIDE SEQUENCE [LARGE SCALE GENOMIC DNA]</scope>
    <source>
        <strain evidence="3 5">NCTC12858</strain>
    </source>
</reference>